<evidence type="ECO:0000313" key="2">
    <source>
        <dbReference type="Proteomes" id="UP001055879"/>
    </source>
</evidence>
<organism evidence="1 2">
    <name type="scientific">Arctium lappa</name>
    <name type="common">Greater burdock</name>
    <name type="synonym">Lappa major</name>
    <dbReference type="NCBI Taxonomy" id="4217"/>
    <lineage>
        <taxon>Eukaryota</taxon>
        <taxon>Viridiplantae</taxon>
        <taxon>Streptophyta</taxon>
        <taxon>Embryophyta</taxon>
        <taxon>Tracheophyta</taxon>
        <taxon>Spermatophyta</taxon>
        <taxon>Magnoliopsida</taxon>
        <taxon>eudicotyledons</taxon>
        <taxon>Gunneridae</taxon>
        <taxon>Pentapetalae</taxon>
        <taxon>asterids</taxon>
        <taxon>campanulids</taxon>
        <taxon>Asterales</taxon>
        <taxon>Asteraceae</taxon>
        <taxon>Carduoideae</taxon>
        <taxon>Cardueae</taxon>
        <taxon>Arctiinae</taxon>
        <taxon>Arctium</taxon>
    </lineage>
</organism>
<evidence type="ECO:0000313" key="1">
    <source>
        <dbReference type="EMBL" id="KAI3697568.1"/>
    </source>
</evidence>
<gene>
    <name evidence="1" type="ORF">L6452_30661</name>
</gene>
<reference evidence="1 2" key="2">
    <citation type="journal article" date="2022" name="Mol. Ecol. Resour.">
        <title>The genomes of chicory, endive, great burdock and yacon provide insights into Asteraceae paleo-polyploidization history and plant inulin production.</title>
        <authorList>
            <person name="Fan W."/>
            <person name="Wang S."/>
            <person name="Wang H."/>
            <person name="Wang A."/>
            <person name="Jiang F."/>
            <person name="Liu H."/>
            <person name="Zhao H."/>
            <person name="Xu D."/>
            <person name="Zhang Y."/>
        </authorList>
    </citation>
    <scope>NUCLEOTIDE SEQUENCE [LARGE SCALE GENOMIC DNA]</scope>
    <source>
        <strain evidence="2">cv. Niubang</strain>
    </source>
</reference>
<name>A0ACB8ZJ01_ARCLA</name>
<keyword evidence="2" id="KW-1185">Reference proteome</keyword>
<dbReference type="EMBL" id="CM042056">
    <property type="protein sequence ID" value="KAI3697568.1"/>
    <property type="molecule type" value="Genomic_DNA"/>
</dbReference>
<protein>
    <submittedName>
        <fullName evidence="1">Uncharacterized protein</fullName>
    </submittedName>
</protein>
<reference evidence="2" key="1">
    <citation type="journal article" date="2022" name="Mol. Ecol. Resour.">
        <title>The genomes of chicory, endive, great burdock and yacon provide insights into Asteraceae palaeo-polyploidization history and plant inulin production.</title>
        <authorList>
            <person name="Fan W."/>
            <person name="Wang S."/>
            <person name="Wang H."/>
            <person name="Wang A."/>
            <person name="Jiang F."/>
            <person name="Liu H."/>
            <person name="Zhao H."/>
            <person name="Xu D."/>
            <person name="Zhang Y."/>
        </authorList>
    </citation>
    <scope>NUCLEOTIDE SEQUENCE [LARGE SCALE GENOMIC DNA]</scope>
    <source>
        <strain evidence="2">cv. Niubang</strain>
    </source>
</reference>
<accession>A0ACB8ZJ01</accession>
<comment type="caution">
    <text evidence="1">The sequence shown here is derived from an EMBL/GenBank/DDBJ whole genome shotgun (WGS) entry which is preliminary data.</text>
</comment>
<dbReference type="Proteomes" id="UP001055879">
    <property type="component" value="Linkage Group LG10"/>
</dbReference>
<proteinExistence type="predicted"/>
<sequence>MAICSITRRAVELKSLKHYPFVSLPKGTYNSSRQQDSHLSFFILTLKLFTLQQSLPHRSSTSQVGCCIWVSADAALIVISSLHYKSISCANPEGHQVQQSTIMVLRPSFNVKPSQIIYVLSPLTVFQMVLLVMVVVQMASRMSSGVHVFHLCIDRGHLDLFET</sequence>